<accession>A0A4R6S0P9</accession>
<dbReference type="OrthoDB" id="3204284at2"/>
<dbReference type="PANTHER" id="PTHR43546:SF7">
    <property type="entry name" value="METALLO-BETA-LACTAMASE DOMAIN-CONTAINING PROTEIN"/>
    <property type="match status" value="1"/>
</dbReference>
<protein>
    <submittedName>
        <fullName evidence="2">L-ascorbate metabolism protein UlaG (Beta-lactamase superfamily)</fullName>
    </submittedName>
</protein>
<dbReference type="Proteomes" id="UP000295444">
    <property type="component" value="Unassembled WGS sequence"/>
</dbReference>
<keyword evidence="3" id="KW-1185">Reference proteome</keyword>
<reference evidence="2 3" key="1">
    <citation type="submission" date="2019-03" db="EMBL/GenBank/DDBJ databases">
        <title>Genomic Encyclopedia of Type Strains, Phase IV (KMG-IV): sequencing the most valuable type-strain genomes for metagenomic binning, comparative biology and taxonomic classification.</title>
        <authorList>
            <person name="Goeker M."/>
        </authorList>
    </citation>
    <scope>NUCLEOTIDE SEQUENCE [LARGE SCALE GENOMIC DNA]</scope>
    <source>
        <strain evidence="2 3">DSM 45361</strain>
    </source>
</reference>
<dbReference type="AlphaFoldDB" id="A0A4R6S0P9"/>
<dbReference type="InterPro" id="IPR050114">
    <property type="entry name" value="UPF0173_UPF0282_UlaG_hydrolase"/>
</dbReference>
<dbReference type="Pfam" id="PF12706">
    <property type="entry name" value="Lactamase_B_2"/>
    <property type="match status" value="1"/>
</dbReference>
<dbReference type="RefSeq" id="WP_133853159.1">
    <property type="nucleotide sequence ID" value="NZ_SNXZ01000007.1"/>
</dbReference>
<evidence type="ECO:0000313" key="2">
    <source>
        <dbReference type="EMBL" id="TDP92803.1"/>
    </source>
</evidence>
<name>A0A4R6S0P9_LABRH</name>
<dbReference type="InterPro" id="IPR036866">
    <property type="entry name" value="RibonucZ/Hydroxyglut_hydro"/>
</dbReference>
<evidence type="ECO:0000313" key="3">
    <source>
        <dbReference type="Proteomes" id="UP000295444"/>
    </source>
</evidence>
<gene>
    <name evidence="2" type="ORF">EV186_10718</name>
</gene>
<dbReference type="PANTHER" id="PTHR43546">
    <property type="entry name" value="UPF0173 METAL-DEPENDENT HYDROLASE MJ1163-RELATED"/>
    <property type="match status" value="1"/>
</dbReference>
<proteinExistence type="predicted"/>
<organism evidence="2 3">
    <name type="scientific">Labedaea rhizosphaerae</name>
    <dbReference type="NCBI Taxonomy" id="598644"/>
    <lineage>
        <taxon>Bacteria</taxon>
        <taxon>Bacillati</taxon>
        <taxon>Actinomycetota</taxon>
        <taxon>Actinomycetes</taxon>
        <taxon>Pseudonocardiales</taxon>
        <taxon>Pseudonocardiaceae</taxon>
        <taxon>Labedaea</taxon>
    </lineage>
</organism>
<dbReference type="InterPro" id="IPR001279">
    <property type="entry name" value="Metallo-B-lactamas"/>
</dbReference>
<dbReference type="EMBL" id="SNXZ01000007">
    <property type="protein sequence ID" value="TDP92803.1"/>
    <property type="molecule type" value="Genomic_DNA"/>
</dbReference>
<sequence>MALDTVAGNSLSFIGTATTLIKLGPFTLLTDPNFLHLGQWSYLGQGLISKRRTEPAIQPAELPPLTAVVLSHLHGDHFDRIASRELPKDVPIITTGHAAKRLRKRGFQAPQPLPVWSRQNFVENGARLGVIAVPARHARGPLRAILPPVMGSVLEYQAAGQTGVLRIYLSGDTVLFPGLAAIHERFPSLDHAVVHLGGTRVLGALVTMDHKQGTDLVELLEPRTVLPVHYDDYGLFTSPLSNFLAEFRARGLPTTLRVLQRGETVALE</sequence>
<evidence type="ECO:0000259" key="1">
    <source>
        <dbReference type="Pfam" id="PF12706"/>
    </source>
</evidence>
<comment type="caution">
    <text evidence="2">The sequence shown here is derived from an EMBL/GenBank/DDBJ whole genome shotgun (WGS) entry which is preliminary data.</text>
</comment>
<feature type="domain" description="Metallo-beta-lactamase" evidence="1">
    <location>
        <begin position="42"/>
        <end position="230"/>
    </location>
</feature>
<dbReference type="SUPFAM" id="SSF56281">
    <property type="entry name" value="Metallo-hydrolase/oxidoreductase"/>
    <property type="match status" value="1"/>
</dbReference>
<dbReference type="Gene3D" id="3.60.15.10">
    <property type="entry name" value="Ribonuclease Z/Hydroxyacylglutathione hydrolase-like"/>
    <property type="match status" value="1"/>
</dbReference>